<dbReference type="KEGG" id="lhb:D1010_03270"/>
<dbReference type="AlphaFoldDB" id="A0A5P8M212"/>
<dbReference type="EMBL" id="CP045143">
    <property type="protein sequence ID" value="QFR22538.1"/>
    <property type="molecule type" value="Genomic_DNA"/>
</dbReference>
<feature type="region of interest" description="Disordered" evidence="1">
    <location>
        <begin position="1"/>
        <end position="21"/>
    </location>
</feature>
<organism evidence="2 3">
    <name type="scientific">Schleiferilactobacillus harbinensis</name>
    <dbReference type="NCBI Taxonomy" id="304207"/>
    <lineage>
        <taxon>Bacteria</taxon>
        <taxon>Bacillati</taxon>
        <taxon>Bacillota</taxon>
        <taxon>Bacilli</taxon>
        <taxon>Lactobacillales</taxon>
        <taxon>Lactobacillaceae</taxon>
        <taxon>Schleiferilactobacillus</taxon>
    </lineage>
</organism>
<name>A0A5P8M212_9LACO</name>
<accession>A0A5P8M212</accession>
<evidence type="ECO:0000313" key="3">
    <source>
        <dbReference type="Proteomes" id="UP000326779"/>
    </source>
</evidence>
<dbReference type="Proteomes" id="UP000326779">
    <property type="component" value="Chromosome"/>
</dbReference>
<proteinExistence type="predicted"/>
<reference evidence="2 3" key="1">
    <citation type="submission" date="2019-10" db="EMBL/GenBank/DDBJ databases">
        <title>The completed genome of Lactobacillus harbinensis M1.</title>
        <authorList>
            <person name="Zheng Y."/>
        </authorList>
    </citation>
    <scope>NUCLEOTIDE SEQUENCE [LARGE SCALE GENOMIC DNA]</scope>
    <source>
        <strain evidence="2 3">M1</strain>
    </source>
</reference>
<sequence length="93" mass="11432">MKTSTWLTRKSRPRTKATRISPPERVFQLKNQLENFRWSKKQAVVYFHWSLRDFDEADYFEMLEMMSARDEKDRPVDPGKMWKQYQQKQQEKG</sequence>
<protein>
    <submittedName>
        <fullName evidence="2">Uncharacterized protein</fullName>
    </submittedName>
</protein>
<evidence type="ECO:0000256" key="1">
    <source>
        <dbReference type="SAM" id="MobiDB-lite"/>
    </source>
</evidence>
<feature type="compositionally biased region" description="Polar residues" evidence="1">
    <location>
        <begin position="84"/>
        <end position="93"/>
    </location>
</feature>
<gene>
    <name evidence="2" type="ORF">D1010_03270</name>
</gene>
<feature type="region of interest" description="Disordered" evidence="1">
    <location>
        <begin position="69"/>
        <end position="93"/>
    </location>
</feature>
<evidence type="ECO:0000313" key="2">
    <source>
        <dbReference type="EMBL" id="QFR22538.1"/>
    </source>
</evidence>